<keyword evidence="1" id="KW-1133">Transmembrane helix</keyword>
<evidence type="ECO:0000313" key="3">
    <source>
        <dbReference type="Proteomes" id="UP001372338"/>
    </source>
</evidence>
<keyword evidence="3" id="KW-1185">Reference proteome</keyword>
<reference evidence="2 3" key="1">
    <citation type="submission" date="2024-01" db="EMBL/GenBank/DDBJ databases">
        <title>The genomes of 5 underutilized Papilionoideae crops provide insights into root nodulation and disease resistanc.</title>
        <authorList>
            <person name="Yuan L."/>
        </authorList>
    </citation>
    <scope>NUCLEOTIDE SEQUENCE [LARGE SCALE GENOMIC DNA]</scope>
    <source>
        <strain evidence="2">ZHUSHIDOU_FW_LH</strain>
        <tissue evidence="2">Leaf</tissue>
    </source>
</reference>
<name>A0AAN9EQC7_CROPI</name>
<keyword evidence="1" id="KW-0472">Membrane</keyword>
<feature type="transmembrane region" description="Helical" evidence="1">
    <location>
        <begin position="126"/>
        <end position="145"/>
    </location>
</feature>
<accession>A0AAN9EQC7</accession>
<organism evidence="2 3">
    <name type="scientific">Crotalaria pallida</name>
    <name type="common">Smooth rattlebox</name>
    <name type="synonym">Crotalaria striata</name>
    <dbReference type="NCBI Taxonomy" id="3830"/>
    <lineage>
        <taxon>Eukaryota</taxon>
        <taxon>Viridiplantae</taxon>
        <taxon>Streptophyta</taxon>
        <taxon>Embryophyta</taxon>
        <taxon>Tracheophyta</taxon>
        <taxon>Spermatophyta</taxon>
        <taxon>Magnoliopsida</taxon>
        <taxon>eudicotyledons</taxon>
        <taxon>Gunneridae</taxon>
        <taxon>Pentapetalae</taxon>
        <taxon>rosids</taxon>
        <taxon>fabids</taxon>
        <taxon>Fabales</taxon>
        <taxon>Fabaceae</taxon>
        <taxon>Papilionoideae</taxon>
        <taxon>50 kb inversion clade</taxon>
        <taxon>genistoids sensu lato</taxon>
        <taxon>core genistoids</taxon>
        <taxon>Crotalarieae</taxon>
        <taxon>Crotalaria</taxon>
    </lineage>
</organism>
<keyword evidence="1" id="KW-0812">Transmembrane</keyword>
<evidence type="ECO:0000256" key="1">
    <source>
        <dbReference type="SAM" id="Phobius"/>
    </source>
</evidence>
<evidence type="ECO:0000313" key="2">
    <source>
        <dbReference type="EMBL" id="KAK7260615.1"/>
    </source>
</evidence>
<proteinExistence type="predicted"/>
<dbReference type="Proteomes" id="UP001372338">
    <property type="component" value="Unassembled WGS sequence"/>
</dbReference>
<feature type="transmembrane region" description="Helical" evidence="1">
    <location>
        <begin position="177"/>
        <end position="194"/>
    </location>
</feature>
<sequence length="195" mass="22468">MIEPLGKISKPIIWFMWKWKVPQNTVSLSLNPSLLPPSLTSLMVSLPHSWNSQSLTHHSLTLSLNHRGGHHEGYGSGDCLRSQPPPTISLHRHGSRFHRHACPSTAFESDLRSRSPSTACDLSPRLASVSFLFLIFFLFFFKFCFTRISIFYVYFWLLMMLFVLLLMVIIFVSSLLLLLFILLFILLYGFFPIFV</sequence>
<protein>
    <recommendedName>
        <fullName evidence="4">Transmembrane protein</fullName>
    </recommendedName>
</protein>
<gene>
    <name evidence="2" type="ORF">RIF29_26816</name>
</gene>
<feature type="transmembrane region" description="Helical" evidence="1">
    <location>
        <begin position="152"/>
        <end position="171"/>
    </location>
</feature>
<dbReference type="AlphaFoldDB" id="A0AAN9EQC7"/>
<evidence type="ECO:0008006" key="4">
    <source>
        <dbReference type="Google" id="ProtNLM"/>
    </source>
</evidence>
<comment type="caution">
    <text evidence="2">The sequence shown here is derived from an EMBL/GenBank/DDBJ whole genome shotgun (WGS) entry which is preliminary data.</text>
</comment>
<dbReference type="EMBL" id="JAYWIO010000005">
    <property type="protein sequence ID" value="KAK7260615.1"/>
    <property type="molecule type" value="Genomic_DNA"/>
</dbReference>